<dbReference type="EMBL" id="JAIXMP010000018">
    <property type="protein sequence ID" value="KAI9258961.1"/>
    <property type="molecule type" value="Genomic_DNA"/>
</dbReference>
<organism evidence="1 2">
    <name type="scientific">Phascolomyces articulosus</name>
    <dbReference type="NCBI Taxonomy" id="60185"/>
    <lineage>
        <taxon>Eukaryota</taxon>
        <taxon>Fungi</taxon>
        <taxon>Fungi incertae sedis</taxon>
        <taxon>Mucoromycota</taxon>
        <taxon>Mucoromycotina</taxon>
        <taxon>Mucoromycetes</taxon>
        <taxon>Mucorales</taxon>
        <taxon>Lichtheimiaceae</taxon>
        <taxon>Phascolomyces</taxon>
    </lineage>
</organism>
<comment type="caution">
    <text evidence="1">The sequence shown here is derived from an EMBL/GenBank/DDBJ whole genome shotgun (WGS) entry which is preliminary data.</text>
</comment>
<dbReference type="AlphaFoldDB" id="A0AAD5K752"/>
<keyword evidence="2" id="KW-1185">Reference proteome</keyword>
<accession>A0AAD5K752</accession>
<evidence type="ECO:0000313" key="2">
    <source>
        <dbReference type="Proteomes" id="UP001209540"/>
    </source>
</evidence>
<dbReference type="Proteomes" id="UP001209540">
    <property type="component" value="Unassembled WGS sequence"/>
</dbReference>
<protein>
    <submittedName>
        <fullName evidence="1">Uncharacterized protein</fullName>
    </submittedName>
</protein>
<proteinExistence type="predicted"/>
<sequence length="391" mass="45277">MVFHCTHFPLYILFKNQERFIKEHRSILGSCIAGWSHAVHGGRNGEKVSEALLEYRKLSIEKGERNMLDTYQEELSVNGIFLFDDMSSVYPDSSLEYWFDNDTWEAITDECRTQYPLVVLSEKTEAIVDKFSKAGKKSYNKCSNIAKELSDDEDKDNSQIRESLISIIKFYLQNHQKKADQLETAFSISAVYPLMLSFLDETRLLTRKGVLITFILVFKTDKKTPRKPENADKKGYFFTDLSMHFEYGAIPTERLLLVEIKPTYKAHNGSRPDLVKFANEMKDSLEKMIEDHIDDPEITVLGVLIEEIEIVTWGIIIGFRSTLLVMGLHYQGIYCVLPSCYEALKTLQHMLIKNAELCFLRKKKREPIRHQYVSESCRLEKSQSTNTQSDQ</sequence>
<reference evidence="1" key="2">
    <citation type="submission" date="2023-02" db="EMBL/GenBank/DDBJ databases">
        <authorList>
            <consortium name="DOE Joint Genome Institute"/>
            <person name="Mondo S.J."/>
            <person name="Chang Y."/>
            <person name="Wang Y."/>
            <person name="Ahrendt S."/>
            <person name="Andreopoulos W."/>
            <person name="Barry K."/>
            <person name="Beard J."/>
            <person name="Benny G.L."/>
            <person name="Blankenship S."/>
            <person name="Bonito G."/>
            <person name="Cuomo C."/>
            <person name="Desiro A."/>
            <person name="Gervers K.A."/>
            <person name="Hundley H."/>
            <person name="Kuo A."/>
            <person name="LaButti K."/>
            <person name="Lang B.F."/>
            <person name="Lipzen A."/>
            <person name="O'Donnell K."/>
            <person name="Pangilinan J."/>
            <person name="Reynolds N."/>
            <person name="Sandor L."/>
            <person name="Smith M.W."/>
            <person name="Tsang A."/>
            <person name="Grigoriev I.V."/>
            <person name="Stajich J.E."/>
            <person name="Spatafora J.W."/>
        </authorList>
    </citation>
    <scope>NUCLEOTIDE SEQUENCE</scope>
    <source>
        <strain evidence="1">RSA 2281</strain>
    </source>
</reference>
<evidence type="ECO:0000313" key="1">
    <source>
        <dbReference type="EMBL" id="KAI9258961.1"/>
    </source>
</evidence>
<reference evidence="1" key="1">
    <citation type="journal article" date="2022" name="IScience">
        <title>Evolution of zygomycete secretomes and the origins of terrestrial fungal ecologies.</title>
        <authorList>
            <person name="Chang Y."/>
            <person name="Wang Y."/>
            <person name="Mondo S."/>
            <person name="Ahrendt S."/>
            <person name="Andreopoulos W."/>
            <person name="Barry K."/>
            <person name="Beard J."/>
            <person name="Benny G.L."/>
            <person name="Blankenship S."/>
            <person name="Bonito G."/>
            <person name="Cuomo C."/>
            <person name="Desiro A."/>
            <person name="Gervers K.A."/>
            <person name="Hundley H."/>
            <person name="Kuo A."/>
            <person name="LaButti K."/>
            <person name="Lang B.F."/>
            <person name="Lipzen A."/>
            <person name="O'Donnell K."/>
            <person name="Pangilinan J."/>
            <person name="Reynolds N."/>
            <person name="Sandor L."/>
            <person name="Smith M.E."/>
            <person name="Tsang A."/>
            <person name="Grigoriev I.V."/>
            <person name="Stajich J.E."/>
            <person name="Spatafora J.W."/>
        </authorList>
    </citation>
    <scope>NUCLEOTIDE SEQUENCE</scope>
    <source>
        <strain evidence="1">RSA 2281</strain>
    </source>
</reference>
<gene>
    <name evidence="1" type="ORF">BDA99DRAFT_538879</name>
</gene>
<name>A0AAD5K752_9FUNG</name>